<sequence length="593" mass="65210">MADMDVFAAMGISGFGKSTKKKKAVVNIGAFEKNKRKSVTPPPESQSLSKSSVAQELPQQEAQPKPVNQPSSSPEPGPPVPSRGTTETTEERGDGKFSDEEEPEYDPDDLVDVGADFPISHELPLKDHTKVVSSLAMDPSGARFVSGSHDYDCKLWDFGGMGANPKPFKTWEPAGTYYVLDLKFSPDGTKFLVISGTIQPKLFSRDGDELGTFMKGDMYIRDMKNTYGHVKELSCAAWHPKDSNVFITSSSDSTIRIWNTENKRKQETVIVVKSKERGTRTKVTTCAYSPDGAYIAGACLDGTLHLWKTSSNFARPAMTVEGAHTKNTETGSIVFSVGGRFVLTRGGDDTVKLWDIRSFRKPVATRSGITTLYPGTNAIFSPDEKFVVTGAGATTKGGKGKLLFLKRDTLETVKELEMDSTPVKVLWHPRINQILVGLANGQVSCLYSPEHSLNGAKLLANKSHIKKPTIESMSNAELQPQIITPHALPMFRDGEEGRSTKRKREKERMDPRKSKRPDLPVTGPGKGGRVGASATQHVVQNLFRDTTRDQDPREALLKYADIAEKDPQWTAAWKANQPTPVFAEAENEEDKEE</sequence>
<dbReference type="InterPro" id="IPR015943">
    <property type="entry name" value="WD40/YVTN_repeat-like_dom_sf"/>
</dbReference>
<dbReference type="GO" id="GO:0035861">
    <property type="term" value="C:site of double-strand break"/>
    <property type="evidence" value="ECO:0007669"/>
    <property type="project" value="TreeGrafter"/>
</dbReference>
<feature type="region of interest" description="Disordered" evidence="4">
    <location>
        <begin position="481"/>
        <end position="534"/>
    </location>
</feature>
<name>A0A286URT2_9AGAM</name>
<dbReference type="GO" id="GO:0005634">
    <property type="term" value="C:nucleus"/>
    <property type="evidence" value="ECO:0007669"/>
    <property type="project" value="TreeGrafter"/>
</dbReference>
<proteinExistence type="predicted"/>
<dbReference type="EMBL" id="NBII01000002">
    <property type="protein sequence ID" value="PAV22308.1"/>
    <property type="molecule type" value="Genomic_DNA"/>
</dbReference>
<evidence type="ECO:0000313" key="5">
    <source>
        <dbReference type="EMBL" id="PAV22308.1"/>
    </source>
</evidence>
<dbReference type="Gene3D" id="2.130.10.10">
    <property type="entry name" value="YVTN repeat-like/Quinoprotein amine dehydrogenase"/>
    <property type="match status" value="2"/>
</dbReference>
<gene>
    <name evidence="5" type="ORF">PNOK_0226500</name>
</gene>
<evidence type="ECO:0000313" key="6">
    <source>
        <dbReference type="Proteomes" id="UP000217199"/>
    </source>
</evidence>
<keyword evidence="1 3" id="KW-0853">WD repeat</keyword>
<feature type="repeat" description="WD" evidence="3">
    <location>
        <begin position="332"/>
        <end position="358"/>
    </location>
</feature>
<dbReference type="PRINTS" id="PR00320">
    <property type="entry name" value="GPROTEINBRPT"/>
</dbReference>
<keyword evidence="6" id="KW-1185">Reference proteome</keyword>
<feature type="region of interest" description="Disordered" evidence="4">
    <location>
        <begin position="30"/>
        <end position="113"/>
    </location>
</feature>
<evidence type="ECO:0000256" key="2">
    <source>
        <dbReference type="ARBA" id="ARBA00022737"/>
    </source>
</evidence>
<accession>A0A286URT2</accession>
<keyword evidence="2" id="KW-0677">Repeat</keyword>
<dbReference type="Proteomes" id="UP000217199">
    <property type="component" value="Unassembled WGS sequence"/>
</dbReference>
<dbReference type="PANTHER" id="PTHR16017:SF0">
    <property type="entry name" value="WD REPEAT-CONTAINING PROTEIN 70"/>
    <property type="match status" value="1"/>
</dbReference>
<feature type="repeat" description="WD" evidence="3">
    <location>
        <begin position="226"/>
        <end position="268"/>
    </location>
</feature>
<feature type="compositionally biased region" description="Acidic residues" evidence="4">
    <location>
        <begin position="99"/>
        <end position="111"/>
    </location>
</feature>
<feature type="compositionally biased region" description="Basic and acidic residues" evidence="4">
    <location>
        <begin position="89"/>
        <end position="98"/>
    </location>
</feature>
<dbReference type="InParanoid" id="A0A286URT2"/>
<dbReference type="AlphaFoldDB" id="A0A286URT2"/>
<dbReference type="PANTHER" id="PTHR16017">
    <property type="entry name" value="GASTRULATION DEFECTIVE PROTEIN 1-RELATED"/>
    <property type="match status" value="1"/>
</dbReference>
<dbReference type="STRING" id="2282107.A0A286URT2"/>
<feature type="repeat" description="WD" evidence="3">
    <location>
        <begin position="125"/>
        <end position="157"/>
    </location>
</feature>
<feature type="compositionally biased region" description="Basic and acidic residues" evidence="4">
    <location>
        <begin position="506"/>
        <end position="518"/>
    </location>
</feature>
<dbReference type="InterPro" id="IPR051858">
    <property type="entry name" value="WD_repeat_GAD-1"/>
</dbReference>
<feature type="region of interest" description="Disordered" evidence="4">
    <location>
        <begin position="570"/>
        <end position="593"/>
    </location>
</feature>
<evidence type="ECO:0000256" key="1">
    <source>
        <dbReference type="ARBA" id="ARBA00022574"/>
    </source>
</evidence>
<feature type="compositionally biased region" description="Polar residues" evidence="4">
    <location>
        <begin position="45"/>
        <end position="69"/>
    </location>
</feature>
<dbReference type="PROSITE" id="PS50082">
    <property type="entry name" value="WD_REPEATS_2"/>
    <property type="match status" value="4"/>
</dbReference>
<dbReference type="PROSITE" id="PS50294">
    <property type="entry name" value="WD_REPEATS_REGION"/>
    <property type="match status" value="2"/>
</dbReference>
<comment type="caution">
    <text evidence="5">The sequence shown here is derived from an EMBL/GenBank/DDBJ whole genome shotgun (WGS) entry which is preliminary data.</text>
</comment>
<dbReference type="InterPro" id="IPR020472">
    <property type="entry name" value="WD40_PAC1"/>
</dbReference>
<dbReference type="OrthoDB" id="10264376at2759"/>
<dbReference type="InterPro" id="IPR001680">
    <property type="entry name" value="WD40_rpt"/>
</dbReference>
<evidence type="ECO:0000256" key="4">
    <source>
        <dbReference type="SAM" id="MobiDB-lite"/>
    </source>
</evidence>
<organism evidence="5 6">
    <name type="scientific">Pyrrhoderma noxium</name>
    <dbReference type="NCBI Taxonomy" id="2282107"/>
    <lineage>
        <taxon>Eukaryota</taxon>
        <taxon>Fungi</taxon>
        <taxon>Dikarya</taxon>
        <taxon>Basidiomycota</taxon>
        <taxon>Agaricomycotina</taxon>
        <taxon>Agaricomycetes</taxon>
        <taxon>Hymenochaetales</taxon>
        <taxon>Hymenochaetaceae</taxon>
        <taxon>Pyrrhoderma</taxon>
    </lineage>
</organism>
<dbReference type="FunCoup" id="A0A286URT2">
    <property type="interactions" value="797"/>
</dbReference>
<dbReference type="SUPFAM" id="SSF50978">
    <property type="entry name" value="WD40 repeat-like"/>
    <property type="match status" value="1"/>
</dbReference>
<dbReference type="SMART" id="SM00320">
    <property type="entry name" value="WD40"/>
    <property type="match status" value="5"/>
</dbReference>
<dbReference type="InterPro" id="IPR036322">
    <property type="entry name" value="WD40_repeat_dom_sf"/>
</dbReference>
<feature type="repeat" description="WD" evidence="3">
    <location>
        <begin position="276"/>
        <end position="311"/>
    </location>
</feature>
<dbReference type="Pfam" id="PF00400">
    <property type="entry name" value="WD40"/>
    <property type="match status" value="4"/>
</dbReference>
<evidence type="ECO:0000256" key="3">
    <source>
        <dbReference type="PROSITE-ProRule" id="PRU00221"/>
    </source>
</evidence>
<reference evidence="5 6" key="1">
    <citation type="journal article" date="2017" name="Mol. Ecol.">
        <title>Comparative and population genomic landscape of Phellinus noxius: A hypervariable fungus causing root rot in trees.</title>
        <authorList>
            <person name="Chung C.L."/>
            <person name="Lee T.J."/>
            <person name="Akiba M."/>
            <person name="Lee H.H."/>
            <person name="Kuo T.H."/>
            <person name="Liu D."/>
            <person name="Ke H.M."/>
            <person name="Yokoi T."/>
            <person name="Roa M.B."/>
            <person name="Lu M.J."/>
            <person name="Chang Y.Y."/>
            <person name="Ann P.J."/>
            <person name="Tsai J.N."/>
            <person name="Chen C.Y."/>
            <person name="Tzean S.S."/>
            <person name="Ota Y."/>
            <person name="Hattori T."/>
            <person name="Sahashi N."/>
            <person name="Liou R.F."/>
            <person name="Kikuchi T."/>
            <person name="Tsai I.J."/>
        </authorList>
    </citation>
    <scope>NUCLEOTIDE SEQUENCE [LARGE SCALE GENOMIC DNA]</scope>
    <source>
        <strain evidence="5 6">FFPRI411160</strain>
    </source>
</reference>
<protein>
    <submittedName>
        <fullName evidence="5">Transcription factor</fullName>
    </submittedName>
</protein>